<protein>
    <submittedName>
        <fullName evidence="1">Uncharacterized protein</fullName>
    </submittedName>
</protein>
<reference evidence="1" key="1">
    <citation type="submission" date="2019-08" db="EMBL/GenBank/DDBJ databases">
        <title>The improved chromosome-level genome for the pearl oyster Pinctada fucata martensii using PacBio sequencing and Hi-C.</title>
        <authorList>
            <person name="Zheng Z."/>
        </authorList>
    </citation>
    <scope>NUCLEOTIDE SEQUENCE</scope>
    <source>
        <strain evidence="1">ZZ-2019</strain>
        <tissue evidence="1">Adductor muscle</tissue>
    </source>
</reference>
<comment type="caution">
    <text evidence="1">The sequence shown here is derived from an EMBL/GenBank/DDBJ whole genome shotgun (WGS) entry which is preliminary data.</text>
</comment>
<gene>
    <name evidence="1" type="ORF">FSP39_016450</name>
</gene>
<dbReference type="Proteomes" id="UP001186944">
    <property type="component" value="Unassembled WGS sequence"/>
</dbReference>
<dbReference type="EMBL" id="VSWD01000002">
    <property type="protein sequence ID" value="KAK3107518.1"/>
    <property type="molecule type" value="Genomic_DNA"/>
</dbReference>
<sequence length="67" mass="7540">LIDVIKRIQAANEVQQVQYAAGGKRATRKSKYKEIDSRLEDLKTRLNNGEITTLAYADGVFHLIHIG</sequence>
<evidence type="ECO:0000313" key="2">
    <source>
        <dbReference type="Proteomes" id="UP001186944"/>
    </source>
</evidence>
<feature type="non-terminal residue" evidence="1">
    <location>
        <position position="1"/>
    </location>
</feature>
<organism evidence="1 2">
    <name type="scientific">Pinctada imbricata</name>
    <name type="common">Atlantic pearl-oyster</name>
    <name type="synonym">Pinctada martensii</name>
    <dbReference type="NCBI Taxonomy" id="66713"/>
    <lineage>
        <taxon>Eukaryota</taxon>
        <taxon>Metazoa</taxon>
        <taxon>Spiralia</taxon>
        <taxon>Lophotrochozoa</taxon>
        <taxon>Mollusca</taxon>
        <taxon>Bivalvia</taxon>
        <taxon>Autobranchia</taxon>
        <taxon>Pteriomorphia</taxon>
        <taxon>Pterioida</taxon>
        <taxon>Pterioidea</taxon>
        <taxon>Pteriidae</taxon>
        <taxon>Pinctada</taxon>
    </lineage>
</organism>
<name>A0AA88YTX1_PINIB</name>
<keyword evidence="2" id="KW-1185">Reference proteome</keyword>
<accession>A0AA88YTX1</accession>
<proteinExistence type="predicted"/>
<dbReference type="AlphaFoldDB" id="A0AA88YTX1"/>
<evidence type="ECO:0000313" key="1">
    <source>
        <dbReference type="EMBL" id="KAK3107518.1"/>
    </source>
</evidence>